<dbReference type="EMBL" id="VBUF01000004">
    <property type="protein sequence ID" value="TLS71422.1"/>
    <property type="molecule type" value="Genomic_DNA"/>
</dbReference>
<dbReference type="InterPro" id="IPR003423">
    <property type="entry name" value="OMP_efflux"/>
</dbReference>
<evidence type="ECO:0000313" key="9">
    <source>
        <dbReference type="Proteomes" id="UP000308001"/>
    </source>
</evidence>
<dbReference type="GO" id="GO:0015288">
    <property type="term" value="F:porin activity"/>
    <property type="evidence" value="ECO:0007669"/>
    <property type="project" value="TreeGrafter"/>
</dbReference>
<dbReference type="SUPFAM" id="SSF56954">
    <property type="entry name" value="Outer membrane efflux proteins (OEP)"/>
    <property type="match status" value="1"/>
</dbReference>
<keyword evidence="6" id="KW-0472">Membrane</keyword>
<dbReference type="RefSeq" id="WP_138142982.1">
    <property type="nucleotide sequence ID" value="NZ_VBUF01000004.1"/>
</dbReference>
<dbReference type="Proteomes" id="UP000308001">
    <property type="component" value="Unassembled WGS sequence"/>
</dbReference>
<evidence type="ECO:0000256" key="7">
    <source>
        <dbReference type="ARBA" id="ARBA00023237"/>
    </source>
</evidence>
<evidence type="ECO:0000256" key="4">
    <source>
        <dbReference type="ARBA" id="ARBA00022452"/>
    </source>
</evidence>
<dbReference type="Pfam" id="PF02321">
    <property type="entry name" value="OEP"/>
    <property type="match status" value="2"/>
</dbReference>
<evidence type="ECO:0000256" key="1">
    <source>
        <dbReference type="ARBA" id="ARBA00004442"/>
    </source>
</evidence>
<comment type="caution">
    <text evidence="8">The sequence shown here is derived from an EMBL/GenBank/DDBJ whole genome shotgun (WGS) entry which is preliminary data.</text>
</comment>
<evidence type="ECO:0000256" key="5">
    <source>
        <dbReference type="ARBA" id="ARBA00022692"/>
    </source>
</evidence>
<gene>
    <name evidence="8" type="ORF">FE246_07370</name>
</gene>
<name>A0A5R9H5R0_9BACT</name>
<evidence type="ECO:0000256" key="2">
    <source>
        <dbReference type="ARBA" id="ARBA00007613"/>
    </source>
</evidence>
<dbReference type="GO" id="GO:1990281">
    <property type="term" value="C:efflux pump complex"/>
    <property type="evidence" value="ECO:0007669"/>
    <property type="project" value="TreeGrafter"/>
</dbReference>
<dbReference type="PANTHER" id="PTHR30026:SF20">
    <property type="entry name" value="OUTER MEMBRANE PROTEIN TOLC"/>
    <property type="match status" value="1"/>
</dbReference>
<proteinExistence type="inferred from homology"/>
<dbReference type="PANTHER" id="PTHR30026">
    <property type="entry name" value="OUTER MEMBRANE PROTEIN TOLC"/>
    <property type="match status" value="1"/>
</dbReference>
<keyword evidence="5" id="KW-0812">Transmembrane</keyword>
<dbReference type="AlphaFoldDB" id="A0A5R9H5R0"/>
<sequence length="454" mass="52418">MKKIFTSLVLFLGISYSETISFEELLKQSINNSKELQKREIDIDISKKSQDEIIGIETGKLYISSEISRTNHAGHVFNSKLSSREATFRDFGFIEMEKQNPIDIDTAPKDLNYPNSRTNINTKIVYDLPLFTGFVLSNYKDIAKLQEKANEYLYNLDEKNLEYEVLKAYNSSVLAKDFVQTLERANSTVEFIYEGAKKFHENGLVTKLDVNEAKVYKLSLQAELLKAKNNFKLALSYLKFLSGNSNINDVQSLKNIYFDLQNFDELYEMALLKRDEKNLVNINIEANNKNIKANQGSYYPNVFTRLEYGHNDNNFTASSDKDYYLAFLGINLTLFDYSRSSKLEKSRLELLKSKLDMQKLDDGIKLELNEALLNFNSTQDEQKVYLEALNLAYEVLEQAKLQYKNRLISMTTLLSQETNYRKSQTMLLNARYETSLALAKLKKVLGLNLIKDEK</sequence>
<dbReference type="GO" id="GO:0015562">
    <property type="term" value="F:efflux transmembrane transporter activity"/>
    <property type="evidence" value="ECO:0007669"/>
    <property type="project" value="InterPro"/>
</dbReference>
<dbReference type="Gene3D" id="1.20.1600.10">
    <property type="entry name" value="Outer membrane efflux proteins (OEP)"/>
    <property type="match status" value="1"/>
</dbReference>
<protein>
    <submittedName>
        <fullName evidence="8">TolC family protein</fullName>
    </submittedName>
</protein>
<keyword evidence="7" id="KW-0998">Cell outer membrane</keyword>
<comment type="subcellular location">
    <subcellularLocation>
        <location evidence="1">Cell outer membrane</location>
    </subcellularLocation>
</comment>
<organism evidence="8 9">
    <name type="scientific">Aliarcobacter thereius</name>
    <dbReference type="NCBI Taxonomy" id="544718"/>
    <lineage>
        <taxon>Bacteria</taxon>
        <taxon>Pseudomonadati</taxon>
        <taxon>Campylobacterota</taxon>
        <taxon>Epsilonproteobacteria</taxon>
        <taxon>Campylobacterales</taxon>
        <taxon>Arcobacteraceae</taxon>
        <taxon>Aliarcobacter</taxon>
    </lineage>
</organism>
<accession>A0A5R9H5R0</accession>
<evidence type="ECO:0000256" key="3">
    <source>
        <dbReference type="ARBA" id="ARBA00022448"/>
    </source>
</evidence>
<dbReference type="GO" id="GO:0009279">
    <property type="term" value="C:cell outer membrane"/>
    <property type="evidence" value="ECO:0007669"/>
    <property type="project" value="UniProtKB-SubCell"/>
</dbReference>
<evidence type="ECO:0000256" key="6">
    <source>
        <dbReference type="ARBA" id="ARBA00023136"/>
    </source>
</evidence>
<keyword evidence="3" id="KW-0813">Transport</keyword>
<reference evidence="8 9" key="1">
    <citation type="submission" date="2019-05" db="EMBL/GenBank/DDBJ databases">
        <title>Arcobacter cibarius and Arcobacter thereius providing challenges in identification an antibiotic susceptibility and Quinolone resistance.</title>
        <authorList>
            <person name="Busch A."/>
            <person name="Hanel I."/>
            <person name="Hotzel H."/>
            <person name="Tomaso H."/>
        </authorList>
    </citation>
    <scope>NUCLEOTIDE SEQUENCE [LARGE SCALE GENOMIC DNA]</scope>
    <source>
        <strain evidence="8 9">17CS1191_2</strain>
    </source>
</reference>
<comment type="similarity">
    <text evidence="2">Belongs to the outer membrane factor (OMF) (TC 1.B.17) family.</text>
</comment>
<dbReference type="InterPro" id="IPR051906">
    <property type="entry name" value="TolC-like"/>
</dbReference>
<keyword evidence="4" id="KW-1134">Transmembrane beta strand</keyword>
<evidence type="ECO:0000313" key="8">
    <source>
        <dbReference type="EMBL" id="TLS71422.1"/>
    </source>
</evidence>